<keyword evidence="2" id="KW-0813">Transport</keyword>
<evidence type="ECO:0000259" key="4">
    <source>
        <dbReference type="Pfam" id="PF00496"/>
    </source>
</evidence>
<keyword evidence="3" id="KW-0732">Signal</keyword>
<dbReference type="InterPro" id="IPR030678">
    <property type="entry name" value="Peptide/Ni-bd"/>
</dbReference>
<sequence>MAPPNRVVVGLAEEPDVLVQDFTGRHSTWAVLAPLTLKLVRYDDHWRPWPEMAERLPAPADGSWVRHPDGRTTMRYRLRTGLRWHDGRPVTADDVVASYRLLRSLECDYPHREIVEAIDDMTAAGLSLTVRWGATNPYAVFEEWGSVLPARLLDPLRLADPAAWPELPQLRLPISHGPFRAAEWVPGERIRLVRCQPHPRGAAAVDEIVFRFLPGSGELRDAVAAGEVDVTDLSGFTAADARALRAGGSGVRVAVVPSSMWEHIDFNLDDRHLRDVRVRHAVAHAVDRQAISDTLHDGLAEVAHSWLPARHPAHNDTVRRYPHDPRAARSLLSAAGYTPGPDGILRDASGDRLCFRLLTTTPSVAGGRWSASSTRTRAGELLADQLRAVGVELRVDAVPAGDAFRRFRSRDFPHLAMFAWSIALEANGHLMWHSGQVPRRAGDYGLNLAGWRSPTNDRLLDRIIAEGDPTARTALIAEQQAEWAEQLPSLPLFFLPQIDAVRRGLTGVRHVGAFGTYVTWNSWQWAWEETAR</sequence>
<dbReference type="Pfam" id="PF00496">
    <property type="entry name" value="SBP_bac_5"/>
    <property type="match status" value="1"/>
</dbReference>
<dbReference type="InterPro" id="IPR000914">
    <property type="entry name" value="SBP_5_dom"/>
</dbReference>
<dbReference type="GO" id="GO:0042597">
    <property type="term" value="C:periplasmic space"/>
    <property type="evidence" value="ECO:0007669"/>
    <property type="project" value="UniProtKB-ARBA"/>
</dbReference>
<evidence type="ECO:0000256" key="2">
    <source>
        <dbReference type="ARBA" id="ARBA00022448"/>
    </source>
</evidence>
<name>A0A3D9ZND3_9ACTN</name>
<evidence type="ECO:0000313" key="6">
    <source>
        <dbReference type="Proteomes" id="UP000256913"/>
    </source>
</evidence>
<dbReference type="GO" id="GO:0043190">
    <property type="term" value="C:ATP-binding cassette (ABC) transporter complex"/>
    <property type="evidence" value="ECO:0007669"/>
    <property type="project" value="InterPro"/>
</dbReference>
<dbReference type="GO" id="GO:0015833">
    <property type="term" value="P:peptide transport"/>
    <property type="evidence" value="ECO:0007669"/>
    <property type="project" value="TreeGrafter"/>
</dbReference>
<comment type="caution">
    <text evidence="5">The sequence shown here is derived from an EMBL/GenBank/DDBJ whole genome shotgun (WGS) entry which is preliminary data.</text>
</comment>
<dbReference type="SUPFAM" id="SSF53850">
    <property type="entry name" value="Periplasmic binding protein-like II"/>
    <property type="match status" value="1"/>
</dbReference>
<dbReference type="EMBL" id="QUMQ01000001">
    <property type="protein sequence ID" value="REF98878.1"/>
    <property type="molecule type" value="Genomic_DNA"/>
</dbReference>
<accession>A0A3D9ZND3</accession>
<evidence type="ECO:0000256" key="1">
    <source>
        <dbReference type="ARBA" id="ARBA00005695"/>
    </source>
</evidence>
<dbReference type="Proteomes" id="UP000256913">
    <property type="component" value="Unassembled WGS sequence"/>
</dbReference>
<gene>
    <name evidence="5" type="ORF">DFJ67_4903</name>
</gene>
<dbReference type="PIRSF" id="PIRSF002741">
    <property type="entry name" value="MppA"/>
    <property type="match status" value="1"/>
</dbReference>
<evidence type="ECO:0000256" key="3">
    <source>
        <dbReference type="ARBA" id="ARBA00022729"/>
    </source>
</evidence>
<protein>
    <submittedName>
        <fullName evidence="5">Peptide/nickel transport system substrate-binding protein</fullName>
    </submittedName>
</protein>
<evidence type="ECO:0000313" key="5">
    <source>
        <dbReference type="EMBL" id="REF98878.1"/>
    </source>
</evidence>
<dbReference type="PANTHER" id="PTHR30290">
    <property type="entry name" value="PERIPLASMIC BINDING COMPONENT OF ABC TRANSPORTER"/>
    <property type="match status" value="1"/>
</dbReference>
<dbReference type="OrthoDB" id="7888869at2"/>
<dbReference type="PANTHER" id="PTHR30290:SF9">
    <property type="entry name" value="OLIGOPEPTIDE-BINDING PROTEIN APPA"/>
    <property type="match status" value="1"/>
</dbReference>
<proteinExistence type="inferred from homology"/>
<dbReference type="CDD" id="cd08513">
    <property type="entry name" value="PBP2_thermophilic_Hb8_like"/>
    <property type="match status" value="1"/>
</dbReference>
<dbReference type="AlphaFoldDB" id="A0A3D9ZND3"/>
<comment type="similarity">
    <text evidence="1">Belongs to the bacterial solute-binding protein 5 family.</text>
</comment>
<organism evidence="5 6">
    <name type="scientific">Asanoa ferruginea</name>
    <dbReference type="NCBI Taxonomy" id="53367"/>
    <lineage>
        <taxon>Bacteria</taxon>
        <taxon>Bacillati</taxon>
        <taxon>Actinomycetota</taxon>
        <taxon>Actinomycetes</taxon>
        <taxon>Micromonosporales</taxon>
        <taxon>Micromonosporaceae</taxon>
        <taxon>Asanoa</taxon>
    </lineage>
</organism>
<dbReference type="RefSeq" id="WP_116070112.1">
    <property type="nucleotide sequence ID" value="NZ_BONB01000004.1"/>
</dbReference>
<feature type="domain" description="Solute-binding protein family 5" evidence="4">
    <location>
        <begin position="57"/>
        <end position="422"/>
    </location>
</feature>
<dbReference type="Gene3D" id="3.10.105.10">
    <property type="entry name" value="Dipeptide-binding Protein, Domain 3"/>
    <property type="match status" value="1"/>
</dbReference>
<reference evidence="5 6" key="1">
    <citation type="submission" date="2018-08" db="EMBL/GenBank/DDBJ databases">
        <title>Sequencing the genomes of 1000 actinobacteria strains.</title>
        <authorList>
            <person name="Klenk H.-P."/>
        </authorList>
    </citation>
    <scope>NUCLEOTIDE SEQUENCE [LARGE SCALE GENOMIC DNA]</scope>
    <source>
        <strain evidence="5 6">DSM 44099</strain>
    </source>
</reference>
<keyword evidence="6" id="KW-1185">Reference proteome</keyword>
<dbReference type="Gene3D" id="3.40.190.10">
    <property type="entry name" value="Periplasmic binding protein-like II"/>
    <property type="match status" value="1"/>
</dbReference>
<dbReference type="GO" id="GO:1904680">
    <property type="term" value="F:peptide transmembrane transporter activity"/>
    <property type="evidence" value="ECO:0007669"/>
    <property type="project" value="TreeGrafter"/>
</dbReference>
<dbReference type="InterPro" id="IPR039424">
    <property type="entry name" value="SBP_5"/>
</dbReference>